<keyword evidence="5" id="KW-0695">RNA-directed DNA polymerase</keyword>
<accession>A0A9K3NRU5</accession>
<dbReference type="Pfam" id="PF13966">
    <property type="entry name" value="zf-RVT"/>
    <property type="match status" value="1"/>
</dbReference>
<dbReference type="InterPro" id="IPR036691">
    <property type="entry name" value="Endo/exonu/phosph_ase_sf"/>
</dbReference>
<feature type="domain" description="RRM" evidence="3">
    <location>
        <begin position="7"/>
        <end position="84"/>
    </location>
</feature>
<keyword evidence="5" id="KW-0808">Transferase</keyword>
<comment type="caution">
    <text evidence="5">The sequence shown here is derived from an EMBL/GenBank/DDBJ whole genome shotgun (WGS) entry which is preliminary data.</text>
</comment>
<reference evidence="5" key="1">
    <citation type="journal article" date="2017" name="Nature">
        <title>The sunflower genome provides insights into oil metabolism, flowering and Asterid evolution.</title>
        <authorList>
            <person name="Badouin H."/>
            <person name="Gouzy J."/>
            <person name="Grassa C.J."/>
            <person name="Murat F."/>
            <person name="Staton S.E."/>
            <person name="Cottret L."/>
            <person name="Lelandais-Briere C."/>
            <person name="Owens G.L."/>
            <person name="Carrere S."/>
            <person name="Mayjonade B."/>
            <person name="Legrand L."/>
            <person name="Gill N."/>
            <person name="Kane N.C."/>
            <person name="Bowers J.E."/>
            <person name="Hubner S."/>
            <person name="Bellec A."/>
            <person name="Berard A."/>
            <person name="Berges H."/>
            <person name="Blanchet N."/>
            <person name="Boniface M.C."/>
            <person name="Brunel D."/>
            <person name="Catrice O."/>
            <person name="Chaidir N."/>
            <person name="Claudel C."/>
            <person name="Donnadieu C."/>
            <person name="Faraut T."/>
            <person name="Fievet G."/>
            <person name="Helmstetter N."/>
            <person name="King M."/>
            <person name="Knapp S.J."/>
            <person name="Lai Z."/>
            <person name="Le Paslier M.C."/>
            <person name="Lippi Y."/>
            <person name="Lorenzon L."/>
            <person name="Mandel J.R."/>
            <person name="Marage G."/>
            <person name="Marchand G."/>
            <person name="Marquand E."/>
            <person name="Bret-Mestries E."/>
            <person name="Morien E."/>
            <person name="Nambeesan S."/>
            <person name="Nguyen T."/>
            <person name="Pegot-Espagnet P."/>
            <person name="Pouilly N."/>
            <person name="Raftis F."/>
            <person name="Sallet E."/>
            <person name="Schiex T."/>
            <person name="Thomas J."/>
            <person name="Vandecasteele C."/>
            <person name="Vares D."/>
            <person name="Vear F."/>
            <person name="Vautrin S."/>
            <person name="Crespi M."/>
            <person name="Mangin B."/>
            <person name="Burke J.M."/>
            <person name="Salse J."/>
            <person name="Munos S."/>
            <person name="Vincourt P."/>
            <person name="Rieseberg L.H."/>
            <person name="Langlade N.B."/>
        </authorList>
    </citation>
    <scope>NUCLEOTIDE SEQUENCE</scope>
    <source>
        <tissue evidence="5">Leaves</tissue>
    </source>
</reference>
<dbReference type="Pfam" id="PF03372">
    <property type="entry name" value="Exo_endo_phos"/>
    <property type="match status" value="1"/>
</dbReference>
<dbReference type="Pfam" id="PF00076">
    <property type="entry name" value="RRM_1"/>
    <property type="match status" value="1"/>
</dbReference>
<dbReference type="GO" id="GO:0003964">
    <property type="term" value="F:RNA-directed DNA polymerase activity"/>
    <property type="evidence" value="ECO:0007669"/>
    <property type="project" value="UniProtKB-KW"/>
</dbReference>
<evidence type="ECO:0000259" key="4">
    <source>
        <dbReference type="PROSITE" id="PS50878"/>
    </source>
</evidence>
<dbReference type="InterPro" id="IPR043502">
    <property type="entry name" value="DNA/RNA_pol_sf"/>
</dbReference>
<dbReference type="CDD" id="cd00590">
    <property type="entry name" value="RRM_SF"/>
    <property type="match status" value="1"/>
</dbReference>
<dbReference type="GO" id="GO:0003723">
    <property type="term" value="F:RNA binding"/>
    <property type="evidence" value="ECO:0007669"/>
    <property type="project" value="UniProtKB-UniRule"/>
</dbReference>
<reference evidence="5" key="2">
    <citation type="submission" date="2020-06" db="EMBL/GenBank/DDBJ databases">
        <title>Helianthus annuus Genome sequencing and assembly Release 2.</title>
        <authorList>
            <person name="Gouzy J."/>
            <person name="Langlade N."/>
            <person name="Munos S."/>
        </authorList>
    </citation>
    <scope>NUCLEOTIDE SEQUENCE</scope>
    <source>
        <tissue evidence="5">Leaves</tissue>
    </source>
</reference>
<dbReference type="Gene3D" id="3.60.10.10">
    <property type="entry name" value="Endonuclease/exonuclease/phosphatase"/>
    <property type="match status" value="1"/>
</dbReference>
<evidence type="ECO:0000313" key="6">
    <source>
        <dbReference type="Proteomes" id="UP000215914"/>
    </source>
</evidence>
<dbReference type="Pfam" id="PF00078">
    <property type="entry name" value="RVT_1"/>
    <property type="match status" value="1"/>
</dbReference>
<feature type="region of interest" description="Disordered" evidence="2">
    <location>
        <begin position="498"/>
        <end position="519"/>
    </location>
</feature>
<dbReference type="InterPro" id="IPR026960">
    <property type="entry name" value="RVT-Znf"/>
</dbReference>
<evidence type="ECO:0000256" key="1">
    <source>
        <dbReference type="PROSITE-ProRule" id="PRU00176"/>
    </source>
</evidence>
<keyword evidence="5" id="KW-0548">Nucleotidyltransferase</keyword>
<dbReference type="EMBL" id="MNCJ02000319">
    <property type="protein sequence ID" value="KAF5809600.1"/>
    <property type="molecule type" value="Genomic_DNA"/>
</dbReference>
<dbReference type="SUPFAM" id="SSF54928">
    <property type="entry name" value="RNA-binding domain, RBD"/>
    <property type="match status" value="1"/>
</dbReference>
<keyword evidence="6" id="KW-1185">Reference proteome</keyword>
<dbReference type="PROSITE" id="PS50102">
    <property type="entry name" value="RRM"/>
    <property type="match status" value="1"/>
</dbReference>
<dbReference type="InterPro" id="IPR012677">
    <property type="entry name" value="Nucleotide-bd_a/b_plait_sf"/>
</dbReference>
<dbReference type="PANTHER" id="PTHR33116:SF78">
    <property type="entry name" value="OS12G0587133 PROTEIN"/>
    <property type="match status" value="1"/>
</dbReference>
<dbReference type="SUPFAM" id="SSF56672">
    <property type="entry name" value="DNA/RNA polymerases"/>
    <property type="match status" value="1"/>
</dbReference>
<dbReference type="Gene3D" id="3.30.70.330">
    <property type="match status" value="1"/>
</dbReference>
<feature type="region of interest" description="Disordered" evidence="2">
    <location>
        <begin position="378"/>
        <end position="400"/>
    </location>
</feature>
<dbReference type="EC" id="2.7.7.49" evidence="5"/>
<proteinExistence type="predicted"/>
<protein>
    <submittedName>
        <fullName evidence="5">RNA-directed DNA polymerase</fullName>
        <ecNumber evidence="5">2.7.7.49</ecNumber>
    </submittedName>
</protein>
<dbReference type="InterPro" id="IPR035979">
    <property type="entry name" value="RBD_domain_sf"/>
</dbReference>
<evidence type="ECO:0000313" key="5">
    <source>
        <dbReference type="EMBL" id="KAF5809600.1"/>
    </source>
</evidence>
<name>A0A9K3NRU5_HELAN</name>
<organism evidence="5 6">
    <name type="scientific">Helianthus annuus</name>
    <name type="common">Common sunflower</name>
    <dbReference type="NCBI Taxonomy" id="4232"/>
    <lineage>
        <taxon>Eukaryota</taxon>
        <taxon>Viridiplantae</taxon>
        <taxon>Streptophyta</taxon>
        <taxon>Embryophyta</taxon>
        <taxon>Tracheophyta</taxon>
        <taxon>Spermatophyta</taxon>
        <taxon>Magnoliopsida</taxon>
        <taxon>eudicotyledons</taxon>
        <taxon>Gunneridae</taxon>
        <taxon>Pentapetalae</taxon>
        <taxon>asterids</taxon>
        <taxon>campanulids</taxon>
        <taxon>Asterales</taxon>
        <taxon>Asteraceae</taxon>
        <taxon>Asteroideae</taxon>
        <taxon>Heliantheae alliance</taxon>
        <taxon>Heliantheae</taxon>
        <taxon>Helianthus</taxon>
    </lineage>
</organism>
<dbReference type="CDD" id="cd01650">
    <property type="entry name" value="RT_nLTR_like"/>
    <property type="match status" value="1"/>
</dbReference>
<evidence type="ECO:0000259" key="3">
    <source>
        <dbReference type="PROSITE" id="PS50102"/>
    </source>
</evidence>
<dbReference type="InterPro" id="IPR000504">
    <property type="entry name" value="RRM_dom"/>
</dbReference>
<dbReference type="InterPro" id="IPR005135">
    <property type="entry name" value="Endo/exonuclease/phosphatase"/>
</dbReference>
<dbReference type="SMART" id="SM00360">
    <property type="entry name" value="RRM"/>
    <property type="match status" value="1"/>
</dbReference>
<dbReference type="Proteomes" id="UP000215914">
    <property type="component" value="Unassembled WGS sequence"/>
</dbReference>
<keyword evidence="1" id="KW-0694">RNA-binding</keyword>
<dbReference type="Gramene" id="mRNA:HanXRQr2_Chr04g0159111">
    <property type="protein sequence ID" value="mRNA:HanXRQr2_Chr04g0159111"/>
    <property type="gene ID" value="HanXRQr2_Chr04g0159111"/>
</dbReference>
<feature type="domain" description="Reverse transcriptase" evidence="4">
    <location>
        <begin position="1041"/>
        <end position="1319"/>
    </location>
</feature>
<gene>
    <name evidence="5" type="ORF">HanXRQr2_Chr04g0159111</name>
</gene>
<sequence length="1775" mass="198477">MAGVKVIKFFVSNLPDGCTPWELRRCMENYGEVSGTYVARKRDKGGCRFGFVSFKGVRDKGELEKALRGVRMGDFKLKVNVAKFAVENSGTSARSEGGGQAPKHPVPGMMASGFGGKVFRSFSDVVRDRRMGGVDDGSGDGGSLGVPGAEGVEKTIVVPDRLVAFEALRGRAVVGRTVDLETLVDFAKLLRIAKISVENIQYLGGLSILISFGDNAGASAFLNARKVWDPWFSKVEIWDGQSLPFERVVWLKVYGVPLHLFDTVVMEMIGGGFGKVLHVMKSLVEEKDLSLSRVAVLVGEATRIREKLKLAWKDRVFRVWVEEELEDWVPDCLGERGVEFSPGVSSDVNSPATCNGGSSPLASSPVVGFSGSGNLGGGEEVPEGSCMGGGETVNDKATGVGSDGVRDLRNVFNYDSFLGDELGSTSVHSRNKKGMFVFTSVKKSKRLRKGGNIFQGSQGNFVGSSEKARPIKRCRAQIEEDSDPFSLDKFLDPKLFKDNTEDGDQVSSGRGGDEPLCSGEGRSFDLNRCVVTESAAPASVQGGREKGEGDSKACDVDLEVEETVHLGVRLGLGSGEKASWIKRLKVKFGLSFLAVQESKCASVDKIGLTKLWGGMDFEFDWVESSGQSGGLVSVWDPKLFNRVSVVKDRNYMVIKGRIKGGGQLLNIVNVYAPQDLQAKLVLWQKLLAEMEGQQGGWILLGDFNAVRVPEERLNMRFHSACARAFNEFIFSGGLMEYEMKDRKFTRWGSGGRKLSKIDRVLVCGDFFGWWPEACLRALPKELSDHCPLVLITKEVNFGPKPFRVFNSWLNRPGYEAMVREAASKFVGGGPADIRLLKKFEFIRNHVRKWRNDLIKKEGELEERARSELEGLEIIKEGRELEEEEEWILAENDRWLKELEENKVKDLKQRSRVKWAKDGDENSSFFHSVINCRRASNRIHGLVVNGSWSSKPSVIKKSVFQFFRDKFKEEVVSRPVVCCDNIKKISREDADLLVARFSLEEIKAAVSECGGDRAPGPDGLNFRFIKHFWDVFEVDFVDVMNEFFSRRELSRGCASSFITLIPKVKDASCLNEYRPISLVGAINKVISKVLANRLKKVLPTVISESQSAFLKGKFILDGPLIINEVINWFRKGKKKAFLLKLDFEKAYDNVNWGFLRDVMSQMGFPGVWCDWVQGILSSARSAVLVNGSPTFDFKCEKGLRQGDPLSPFLFLVVMEVLSCCLEKAVDIGAVPGVRLPNNGPVLSHLLYADDALVIGEWREESILNIVRILRGFHVCSGLRINLSKSKFYGVGISDAALGSMASRIGCKIDVLPFKYLGISVGANMNRIASWRPVIDLFEARLALWKASVLSIGGRVTLIKSVMECLPNYYFSLFKAPVGVINQLESIMRRFLWGGSTVEKKLCWVAWDRVASPIDKGGLGIRKLVQVNNSLILKWAWRFMTDRDSLWAKSVSAIHDSNRSWNTLPNKLSLGGVWGGIVKVVNKPVRARDSFWQYMEGVVGNGEGFSFWIDPWMSKVPLMHRFPNLFRLEVDKKCKVKERIVRPFSNPNGAWRWKSPPVSNVEISEWLALCVMLREVDLSGVLDRWRWSADESGEFSVLSAKRLMGCSIVDGQWFSWEWCKWLPLKCNIFAWRAEMERIPTRLELAKRNLPVADTGCPLCDFGEETAVHLFTACGFSTGVWALISSWTKTPFLVAFSVKDLLEAHLHCGLKGKRQVMYQGVVVIACWMIWKARNDRVFNGSSPKVDEVFRSIKSVGFLWFKNRSKYIDVSWDSWCKFM</sequence>
<dbReference type="SUPFAM" id="SSF56219">
    <property type="entry name" value="DNase I-like"/>
    <property type="match status" value="1"/>
</dbReference>
<dbReference type="InterPro" id="IPR000477">
    <property type="entry name" value="RT_dom"/>
</dbReference>
<evidence type="ECO:0000256" key="2">
    <source>
        <dbReference type="SAM" id="MobiDB-lite"/>
    </source>
</evidence>
<dbReference type="PROSITE" id="PS50878">
    <property type="entry name" value="RT_POL"/>
    <property type="match status" value="1"/>
</dbReference>
<dbReference type="PANTHER" id="PTHR33116">
    <property type="entry name" value="REVERSE TRANSCRIPTASE ZINC-BINDING DOMAIN-CONTAINING PROTEIN-RELATED-RELATED"/>
    <property type="match status" value="1"/>
</dbReference>